<evidence type="ECO:0000313" key="2">
    <source>
        <dbReference type="EMBL" id="SVA06593.1"/>
    </source>
</evidence>
<name>A0A381SYZ0_9ZZZZ</name>
<reference evidence="2" key="1">
    <citation type="submission" date="2018-05" db="EMBL/GenBank/DDBJ databases">
        <authorList>
            <person name="Lanie J.A."/>
            <person name="Ng W.-L."/>
            <person name="Kazmierczak K.M."/>
            <person name="Andrzejewski T.M."/>
            <person name="Davidsen T.M."/>
            <person name="Wayne K.J."/>
            <person name="Tettelin H."/>
            <person name="Glass J.I."/>
            <person name="Rusch D."/>
            <person name="Podicherti R."/>
            <person name="Tsui H.-C.T."/>
            <person name="Winkler M.E."/>
        </authorList>
    </citation>
    <scope>NUCLEOTIDE SEQUENCE</scope>
</reference>
<feature type="non-terminal residue" evidence="2">
    <location>
        <position position="1"/>
    </location>
</feature>
<feature type="region of interest" description="Disordered" evidence="1">
    <location>
        <begin position="25"/>
        <end position="55"/>
    </location>
</feature>
<dbReference type="EMBL" id="UINC01003470">
    <property type="protein sequence ID" value="SVA06593.1"/>
    <property type="molecule type" value="Genomic_DNA"/>
</dbReference>
<proteinExistence type="predicted"/>
<accession>A0A381SYZ0</accession>
<gene>
    <name evidence="2" type="ORF">METZ01_LOCUS59447</name>
</gene>
<evidence type="ECO:0000256" key="1">
    <source>
        <dbReference type="SAM" id="MobiDB-lite"/>
    </source>
</evidence>
<organism evidence="2">
    <name type="scientific">marine metagenome</name>
    <dbReference type="NCBI Taxonomy" id="408172"/>
    <lineage>
        <taxon>unclassified sequences</taxon>
        <taxon>metagenomes</taxon>
        <taxon>ecological metagenomes</taxon>
    </lineage>
</organism>
<sequence length="124" mass="13352">VQTAVEPGVFHLEAPVHDHLHAGVQSDPSRLGAPQIELGPKNLGPHGRCLDSDGGHVLQPSEYIHQIGDDREVGQRCVAGSAQDLIGSRVDEVHLEPGRGTNQVGSYEVRRPGRVGRHSDHGHF</sequence>
<dbReference type="AlphaFoldDB" id="A0A381SYZ0"/>
<feature type="region of interest" description="Disordered" evidence="1">
    <location>
        <begin position="95"/>
        <end position="124"/>
    </location>
</feature>
<protein>
    <submittedName>
        <fullName evidence="2">Uncharacterized protein</fullName>
    </submittedName>
</protein>